<dbReference type="AlphaFoldDB" id="A0A5E4NE61"/>
<dbReference type="EMBL" id="CABPRJ010002228">
    <property type="protein sequence ID" value="VVC42992.1"/>
    <property type="molecule type" value="Genomic_DNA"/>
</dbReference>
<evidence type="ECO:0000313" key="1">
    <source>
        <dbReference type="EMBL" id="VVC42992.1"/>
    </source>
</evidence>
<sequence>MTHQLIFTLPKESYSIAIGPCSAKSRKCKEFIAKNEDVGMKFLISTKDDTGKTGKMSLCKDNNGQDECTTSYTVQFPVIYNDLFNDSLSYVSVLLDHDKGHLTSMHNEFDKYNIDYTVMDNDTTQNVLSEVFI</sequence>
<evidence type="ECO:0000313" key="2">
    <source>
        <dbReference type="Proteomes" id="UP000325440"/>
    </source>
</evidence>
<accession>A0A5E4NE61</accession>
<protein>
    <submittedName>
        <fullName evidence="1">Uncharacterized protein</fullName>
    </submittedName>
</protein>
<organism evidence="1 2">
    <name type="scientific">Cinara cedri</name>
    <dbReference type="NCBI Taxonomy" id="506608"/>
    <lineage>
        <taxon>Eukaryota</taxon>
        <taxon>Metazoa</taxon>
        <taxon>Ecdysozoa</taxon>
        <taxon>Arthropoda</taxon>
        <taxon>Hexapoda</taxon>
        <taxon>Insecta</taxon>
        <taxon>Pterygota</taxon>
        <taxon>Neoptera</taxon>
        <taxon>Paraneoptera</taxon>
        <taxon>Hemiptera</taxon>
        <taxon>Sternorrhyncha</taxon>
        <taxon>Aphidomorpha</taxon>
        <taxon>Aphidoidea</taxon>
        <taxon>Aphididae</taxon>
        <taxon>Lachninae</taxon>
        <taxon>Cinara</taxon>
    </lineage>
</organism>
<name>A0A5E4NE61_9HEMI</name>
<gene>
    <name evidence="1" type="ORF">CINCED_3A021162</name>
</gene>
<reference evidence="1 2" key="1">
    <citation type="submission" date="2019-08" db="EMBL/GenBank/DDBJ databases">
        <authorList>
            <person name="Alioto T."/>
            <person name="Alioto T."/>
            <person name="Gomez Garrido J."/>
        </authorList>
    </citation>
    <scope>NUCLEOTIDE SEQUENCE [LARGE SCALE GENOMIC DNA]</scope>
</reference>
<dbReference type="Proteomes" id="UP000325440">
    <property type="component" value="Unassembled WGS sequence"/>
</dbReference>
<proteinExistence type="predicted"/>
<keyword evidence="2" id="KW-1185">Reference proteome</keyword>